<keyword evidence="8" id="KW-1185">Reference proteome</keyword>
<evidence type="ECO:0000256" key="3">
    <source>
        <dbReference type="ARBA" id="ARBA00022989"/>
    </source>
</evidence>
<dbReference type="Pfam" id="PF07291">
    <property type="entry name" value="MauE"/>
    <property type="match status" value="1"/>
</dbReference>
<evidence type="ECO:0000256" key="4">
    <source>
        <dbReference type="ARBA" id="ARBA00023136"/>
    </source>
</evidence>
<feature type="domain" description="Methylamine utilisation protein MauE" evidence="6">
    <location>
        <begin position="2"/>
        <end position="127"/>
    </location>
</feature>
<reference evidence="8" key="1">
    <citation type="submission" date="2015-10" db="EMBL/GenBank/DDBJ databases">
        <authorList>
            <person name="Ju K.-S."/>
            <person name="Doroghazi J.R."/>
            <person name="Metcalf W.W."/>
        </authorList>
    </citation>
    <scope>NUCLEOTIDE SEQUENCE [LARGE SCALE GENOMIC DNA]</scope>
    <source>
        <strain evidence="8">NRRL 3151</strain>
    </source>
</reference>
<feature type="transmembrane region" description="Helical" evidence="5">
    <location>
        <begin position="108"/>
        <end position="127"/>
    </location>
</feature>
<dbReference type="Proteomes" id="UP000053923">
    <property type="component" value="Unassembled WGS sequence"/>
</dbReference>
<dbReference type="InterPro" id="IPR009908">
    <property type="entry name" value="Methylamine_util_MauE"/>
</dbReference>
<comment type="subcellular location">
    <subcellularLocation>
        <location evidence="1">Membrane</location>
        <topology evidence="1">Multi-pass membrane protein</topology>
    </subcellularLocation>
</comment>
<keyword evidence="3 5" id="KW-1133">Transmembrane helix</keyword>
<evidence type="ECO:0000256" key="1">
    <source>
        <dbReference type="ARBA" id="ARBA00004141"/>
    </source>
</evidence>
<sequence>MILRLVLGALFTAMAAGQLVSFDAMPGILDAYHLTSGAGSTALAVLLIAGEAIAGVWFLARPRTTSRTPAWIFTGVSAVWAALAVQAYARELTVDNCGCFGRYASQPLRWWVLAEDALMLLYAWLLLRGSGNSRGLAPREHPIPARITTATHGKQEAN</sequence>
<dbReference type="AlphaFoldDB" id="A0A0X3UUJ4"/>
<keyword evidence="4 5" id="KW-0472">Membrane</keyword>
<dbReference type="RefSeq" id="WP_063806697.1">
    <property type="nucleotide sequence ID" value="NZ_LLZG01000153.1"/>
</dbReference>
<protein>
    <recommendedName>
        <fullName evidence="6">Methylamine utilisation protein MauE domain-containing protein</fullName>
    </recommendedName>
</protein>
<comment type="caution">
    <text evidence="7">The sequence shown here is derived from an EMBL/GenBank/DDBJ whole genome shotgun (WGS) entry which is preliminary data.</text>
</comment>
<feature type="transmembrane region" description="Helical" evidence="5">
    <location>
        <begin position="41"/>
        <end position="59"/>
    </location>
</feature>
<evidence type="ECO:0000313" key="7">
    <source>
        <dbReference type="EMBL" id="KUL35482.1"/>
    </source>
</evidence>
<dbReference type="OrthoDB" id="4236806at2"/>
<gene>
    <name evidence="7" type="ORF">ADL12_20140</name>
</gene>
<keyword evidence="2 5" id="KW-0812">Transmembrane</keyword>
<accession>A0A0X3UUJ4</accession>
<evidence type="ECO:0000259" key="6">
    <source>
        <dbReference type="Pfam" id="PF07291"/>
    </source>
</evidence>
<proteinExistence type="predicted"/>
<organism evidence="7 8">
    <name type="scientific">Streptomyces regalis</name>
    <dbReference type="NCBI Taxonomy" id="68262"/>
    <lineage>
        <taxon>Bacteria</taxon>
        <taxon>Bacillati</taxon>
        <taxon>Actinomycetota</taxon>
        <taxon>Actinomycetes</taxon>
        <taxon>Kitasatosporales</taxon>
        <taxon>Streptomycetaceae</taxon>
        <taxon>Streptomyces</taxon>
    </lineage>
</organism>
<evidence type="ECO:0000313" key="8">
    <source>
        <dbReference type="Proteomes" id="UP000053923"/>
    </source>
</evidence>
<dbReference type="GO" id="GO:0030416">
    <property type="term" value="P:methylamine metabolic process"/>
    <property type="evidence" value="ECO:0007669"/>
    <property type="project" value="InterPro"/>
</dbReference>
<name>A0A0X3UUJ4_9ACTN</name>
<evidence type="ECO:0000256" key="2">
    <source>
        <dbReference type="ARBA" id="ARBA00022692"/>
    </source>
</evidence>
<dbReference type="UniPathway" id="UPA00895"/>
<evidence type="ECO:0000256" key="5">
    <source>
        <dbReference type="SAM" id="Phobius"/>
    </source>
</evidence>
<dbReference type="GO" id="GO:0016020">
    <property type="term" value="C:membrane"/>
    <property type="evidence" value="ECO:0007669"/>
    <property type="project" value="UniProtKB-SubCell"/>
</dbReference>
<dbReference type="EMBL" id="LLZG01000153">
    <property type="protein sequence ID" value="KUL35482.1"/>
    <property type="molecule type" value="Genomic_DNA"/>
</dbReference>
<feature type="transmembrane region" description="Helical" evidence="5">
    <location>
        <begin position="71"/>
        <end position="88"/>
    </location>
</feature>